<sequence>MYEGNFDEWVAYTTAIFTKQGKPHQVYPAIRLYYRSGTVKYYKSTLGDIRVLLDSISEHLLNRIPSDLELGELCKPFRLFDLPAEFRVKIYENVIPVGVRQSLSSSPECDCGNDYFPRRGGVPALAQASKQVRQEALPVYFSSTTFYLDRGDRENEVNLRSWKSRYLHGSARFLWALDVTVDALRGPVELDNYGAESDGLECVVLEVRYHGLSRGVELKARAVPTLKAESKEKLAALAAEVNMEAKKRGLKAEMVLTVVQRLFEETNRNPRSENPLGLFLEDEDEEEEWDWGHED</sequence>
<gene>
    <name evidence="2" type="ORF">M409DRAFT_25229</name>
</gene>
<accession>A0A6A6CDQ2</accession>
<protein>
    <submittedName>
        <fullName evidence="2">Uncharacterized protein</fullName>
    </submittedName>
</protein>
<organism evidence="2 3">
    <name type="scientific">Zasmidium cellare ATCC 36951</name>
    <dbReference type="NCBI Taxonomy" id="1080233"/>
    <lineage>
        <taxon>Eukaryota</taxon>
        <taxon>Fungi</taxon>
        <taxon>Dikarya</taxon>
        <taxon>Ascomycota</taxon>
        <taxon>Pezizomycotina</taxon>
        <taxon>Dothideomycetes</taxon>
        <taxon>Dothideomycetidae</taxon>
        <taxon>Mycosphaerellales</taxon>
        <taxon>Mycosphaerellaceae</taxon>
        <taxon>Zasmidium</taxon>
    </lineage>
</organism>
<feature type="compositionally biased region" description="Acidic residues" evidence="1">
    <location>
        <begin position="280"/>
        <end position="289"/>
    </location>
</feature>
<feature type="region of interest" description="Disordered" evidence="1">
    <location>
        <begin position="268"/>
        <end position="295"/>
    </location>
</feature>
<dbReference type="Proteomes" id="UP000799537">
    <property type="component" value="Unassembled WGS sequence"/>
</dbReference>
<keyword evidence="3" id="KW-1185">Reference proteome</keyword>
<reference evidence="2" key="1">
    <citation type="journal article" date="2020" name="Stud. Mycol.">
        <title>101 Dothideomycetes genomes: a test case for predicting lifestyles and emergence of pathogens.</title>
        <authorList>
            <person name="Haridas S."/>
            <person name="Albert R."/>
            <person name="Binder M."/>
            <person name="Bloem J."/>
            <person name="Labutti K."/>
            <person name="Salamov A."/>
            <person name="Andreopoulos B."/>
            <person name="Baker S."/>
            <person name="Barry K."/>
            <person name="Bills G."/>
            <person name="Bluhm B."/>
            <person name="Cannon C."/>
            <person name="Castanera R."/>
            <person name="Culley D."/>
            <person name="Daum C."/>
            <person name="Ezra D."/>
            <person name="Gonzalez J."/>
            <person name="Henrissat B."/>
            <person name="Kuo A."/>
            <person name="Liang C."/>
            <person name="Lipzen A."/>
            <person name="Lutzoni F."/>
            <person name="Magnuson J."/>
            <person name="Mondo S."/>
            <person name="Nolan M."/>
            <person name="Ohm R."/>
            <person name="Pangilinan J."/>
            <person name="Park H.-J."/>
            <person name="Ramirez L."/>
            <person name="Alfaro M."/>
            <person name="Sun H."/>
            <person name="Tritt A."/>
            <person name="Yoshinaga Y."/>
            <person name="Zwiers L.-H."/>
            <person name="Turgeon B."/>
            <person name="Goodwin S."/>
            <person name="Spatafora J."/>
            <person name="Crous P."/>
            <person name="Grigoriev I."/>
        </authorList>
    </citation>
    <scope>NUCLEOTIDE SEQUENCE</scope>
    <source>
        <strain evidence="2">ATCC 36951</strain>
    </source>
</reference>
<dbReference type="GeneID" id="54560870"/>
<dbReference type="RefSeq" id="XP_033665239.1">
    <property type="nucleotide sequence ID" value="XM_033807598.1"/>
</dbReference>
<name>A0A6A6CDQ2_ZASCE</name>
<dbReference type="EMBL" id="ML993604">
    <property type="protein sequence ID" value="KAF2164350.1"/>
    <property type="molecule type" value="Genomic_DNA"/>
</dbReference>
<evidence type="ECO:0000313" key="3">
    <source>
        <dbReference type="Proteomes" id="UP000799537"/>
    </source>
</evidence>
<evidence type="ECO:0000256" key="1">
    <source>
        <dbReference type="SAM" id="MobiDB-lite"/>
    </source>
</evidence>
<proteinExistence type="predicted"/>
<evidence type="ECO:0000313" key="2">
    <source>
        <dbReference type="EMBL" id="KAF2164350.1"/>
    </source>
</evidence>
<dbReference type="AlphaFoldDB" id="A0A6A6CDQ2"/>
<dbReference type="OrthoDB" id="5413827at2759"/>